<organism evidence="2 3">
    <name type="scientific">Globodera rostochiensis</name>
    <name type="common">Golden nematode worm</name>
    <name type="synonym">Heterodera rostochiensis</name>
    <dbReference type="NCBI Taxonomy" id="31243"/>
    <lineage>
        <taxon>Eukaryota</taxon>
        <taxon>Metazoa</taxon>
        <taxon>Ecdysozoa</taxon>
        <taxon>Nematoda</taxon>
        <taxon>Chromadorea</taxon>
        <taxon>Rhabditida</taxon>
        <taxon>Tylenchina</taxon>
        <taxon>Tylenchomorpha</taxon>
        <taxon>Tylenchoidea</taxon>
        <taxon>Heteroderidae</taxon>
        <taxon>Heteroderinae</taxon>
        <taxon>Globodera</taxon>
    </lineage>
</organism>
<evidence type="ECO:0000256" key="1">
    <source>
        <dbReference type="SAM" id="Coils"/>
    </source>
</evidence>
<feature type="coiled-coil region" evidence="1">
    <location>
        <begin position="9"/>
        <end position="40"/>
    </location>
</feature>
<evidence type="ECO:0000313" key="2">
    <source>
        <dbReference type="Proteomes" id="UP000887572"/>
    </source>
</evidence>
<name>A0A914H053_GLORO</name>
<proteinExistence type="predicted"/>
<evidence type="ECO:0000313" key="3">
    <source>
        <dbReference type="WBParaSite" id="Gr19_v10_g12710.t2"/>
    </source>
</evidence>
<accession>A0A914H053</accession>
<dbReference type="InterPro" id="IPR013320">
    <property type="entry name" value="ConA-like_dom_sf"/>
</dbReference>
<dbReference type="Gene3D" id="2.60.120.920">
    <property type="match status" value="1"/>
</dbReference>
<dbReference type="InterPro" id="IPR043136">
    <property type="entry name" value="B30.2/SPRY_sf"/>
</dbReference>
<dbReference type="AlphaFoldDB" id="A0A914H053"/>
<keyword evidence="1" id="KW-0175">Coiled coil</keyword>
<reference evidence="3" key="1">
    <citation type="submission" date="2022-11" db="UniProtKB">
        <authorList>
            <consortium name="WormBaseParasite"/>
        </authorList>
    </citation>
    <scope>IDENTIFICATION</scope>
</reference>
<dbReference type="WBParaSite" id="Gr19_v10_g12710.t2">
    <property type="protein sequence ID" value="Gr19_v10_g12710.t2"/>
    <property type="gene ID" value="Gr19_v10_g12710"/>
</dbReference>
<protein>
    <submittedName>
        <fullName evidence="3">Uncharacterized protein</fullName>
    </submittedName>
</protein>
<dbReference type="SUPFAM" id="SSF49899">
    <property type="entry name" value="Concanavalin A-like lectins/glucanases"/>
    <property type="match status" value="1"/>
</dbReference>
<keyword evidence="2" id="KW-1185">Reference proteome</keyword>
<dbReference type="Proteomes" id="UP000887572">
    <property type="component" value="Unplaced"/>
</dbReference>
<sequence>MNELGNCWKKELEKGMNQLKEELSAKMEQYQNKQQQNIDAFTEAQNGNAGLIPQQNRWDSTACHDELKLTEPDRLIVQYTGENLTWRSIFAERPISKNNFGIFYYEVWILAKESATIHIGLGSKQMLGHTGWMVQRHLRIRKPWLFWVTRSTDVADALWWTSVHRESPNLGEGAIIGCGVDLATPNNLHKKWAAFENYRFACPFCRRIVSAFRCVILATKLKRLWAGL</sequence>